<proteinExistence type="predicted"/>
<dbReference type="EMBL" id="MFHD01000009">
    <property type="protein sequence ID" value="OGF63003.1"/>
    <property type="molecule type" value="Genomic_DNA"/>
</dbReference>
<feature type="region of interest" description="Disordered" evidence="1">
    <location>
        <begin position="131"/>
        <end position="160"/>
    </location>
</feature>
<name>A0A1F5VHQ9_9BACT</name>
<dbReference type="AlphaFoldDB" id="A0A1F5VHQ9"/>
<gene>
    <name evidence="2" type="ORF">A2834_03030</name>
</gene>
<dbReference type="STRING" id="1798325.A2834_03030"/>
<reference evidence="2 3" key="1">
    <citation type="journal article" date="2016" name="Nat. Commun.">
        <title>Thousands of microbial genomes shed light on interconnected biogeochemical processes in an aquifer system.</title>
        <authorList>
            <person name="Anantharaman K."/>
            <person name="Brown C.T."/>
            <person name="Hug L.A."/>
            <person name="Sharon I."/>
            <person name="Castelle C.J."/>
            <person name="Probst A.J."/>
            <person name="Thomas B.C."/>
            <person name="Singh A."/>
            <person name="Wilkins M.J."/>
            <person name="Karaoz U."/>
            <person name="Brodie E.L."/>
            <person name="Williams K.H."/>
            <person name="Hubbard S.S."/>
            <person name="Banfield J.F."/>
        </authorList>
    </citation>
    <scope>NUCLEOTIDE SEQUENCE [LARGE SCALE GENOMIC DNA]</scope>
</reference>
<evidence type="ECO:0000313" key="3">
    <source>
        <dbReference type="Proteomes" id="UP000179251"/>
    </source>
</evidence>
<accession>A0A1F5VHQ9</accession>
<evidence type="ECO:0000256" key="1">
    <source>
        <dbReference type="SAM" id="MobiDB-lite"/>
    </source>
</evidence>
<evidence type="ECO:0000313" key="2">
    <source>
        <dbReference type="EMBL" id="OGF63003.1"/>
    </source>
</evidence>
<organism evidence="2 3">
    <name type="scientific">Candidatus Giovannonibacteria bacterium RIFCSPHIGHO2_01_FULL_45_23</name>
    <dbReference type="NCBI Taxonomy" id="1798325"/>
    <lineage>
        <taxon>Bacteria</taxon>
        <taxon>Candidatus Giovannoniibacteriota</taxon>
    </lineage>
</organism>
<dbReference type="Proteomes" id="UP000179251">
    <property type="component" value="Unassembled WGS sequence"/>
</dbReference>
<comment type="caution">
    <text evidence="2">The sequence shown here is derived from an EMBL/GenBank/DDBJ whole genome shotgun (WGS) entry which is preliminary data.</text>
</comment>
<protein>
    <submittedName>
        <fullName evidence="2">Uncharacterized protein</fullName>
    </submittedName>
</protein>
<sequence>MLENLDETHRVKVIECLDSLGQRVRTAFINGHSNSEHAANPVPGLADLLKKCAGLSASVAKKRAKDLIVELAERGWIECRRDEKGRIQSIKIVRLADQLAFAAKIINRSKEQRFEQEKALLAETEGCEKAKAVELSSESPKSRPPKRSHKIRKKGAARRLREAWDRGNRNQTRFGGLLNRFVGALRLCPEIVAEASLESSGRHNPKKGKIDMRDHHGEDFSLFILANPEGRYRLIYDAKSALKDVQAFNRKIYFTREQRDACKKKAILVNDRRSDAEIIEEVLQDLIDSGFSEVARYTQPILERFVSPA</sequence>
<feature type="compositionally biased region" description="Basic residues" evidence="1">
    <location>
        <begin position="143"/>
        <end position="158"/>
    </location>
</feature>